<evidence type="ECO:0000313" key="1">
    <source>
        <dbReference type="EMBL" id="KAK3579207.1"/>
    </source>
</evidence>
<sequence>MEANSADPFEWKQTVQTHLNGSKQCRGRAESELQKAAQNANVGSKALDEQILKFESQKLKDLKNVLQDFVHVEMVFHAKALEYYSRCFESICHISVDMDLEEFERKLQASRSPGWQAMMLNQSLTSGSGMSSTQASGFLTSPDNTGSFGESTTSLEKRVGFTGVWKCCL</sequence>
<dbReference type="Proteomes" id="UP001195483">
    <property type="component" value="Unassembled WGS sequence"/>
</dbReference>
<dbReference type="PANTHER" id="PTHR21223:SF2">
    <property type="entry name" value="CBY1-INTERACTING BAR DOMAIN-CONTAINING PROTEIN HOMOLOG"/>
    <property type="match status" value="1"/>
</dbReference>
<accession>A0AAE0RT87</accession>
<dbReference type="GO" id="GO:0035869">
    <property type="term" value="C:ciliary transition zone"/>
    <property type="evidence" value="ECO:0007669"/>
    <property type="project" value="TreeGrafter"/>
</dbReference>
<dbReference type="InterPro" id="IPR027267">
    <property type="entry name" value="AH/BAR_dom_sf"/>
</dbReference>
<dbReference type="Pfam" id="PF06730">
    <property type="entry name" value="FAM92"/>
    <property type="match status" value="1"/>
</dbReference>
<dbReference type="InterPro" id="IPR009602">
    <property type="entry name" value="CBAR/FAM92"/>
</dbReference>
<comment type="caution">
    <text evidence="1">The sequence shown here is derived from an EMBL/GenBank/DDBJ whole genome shotgun (WGS) entry which is preliminary data.</text>
</comment>
<dbReference type="PANTHER" id="PTHR21223">
    <property type="entry name" value="CBY1-INTERACTING BAR DOMAIN-CONTAINING PROTEIN HOMOLOG"/>
    <property type="match status" value="1"/>
</dbReference>
<evidence type="ECO:0000313" key="2">
    <source>
        <dbReference type="Proteomes" id="UP001195483"/>
    </source>
</evidence>
<dbReference type="GO" id="GO:0036064">
    <property type="term" value="C:ciliary basal body"/>
    <property type="evidence" value="ECO:0007669"/>
    <property type="project" value="TreeGrafter"/>
</dbReference>
<dbReference type="GO" id="GO:0060271">
    <property type="term" value="P:cilium assembly"/>
    <property type="evidence" value="ECO:0007669"/>
    <property type="project" value="TreeGrafter"/>
</dbReference>
<dbReference type="Gene3D" id="1.20.1270.60">
    <property type="entry name" value="Arfaptin homology (AH) domain/BAR domain"/>
    <property type="match status" value="1"/>
</dbReference>
<evidence type="ECO:0008006" key="3">
    <source>
        <dbReference type="Google" id="ProtNLM"/>
    </source>
</evidence>
<dbReference type="AlphaFoldDB" id="A0AAE0RT87"/>
<keyword evidence="2" id="KW-1185">Reference proteome</keyword>
<protein>
    <recommendedName>
        <fullName evidence="3">Protein FAM92B</fullName>
    </recommendedName>
</protein>
<organism evidence="1 2">
    <name type="scientific">Potamilus streckersoni</name>
    <dbReference type="NCBI Taxonomy" id="2493646"/>
    <lineage>
        <taxon>Eukaryota</taxon>
        <taxon>Metazoa</taxon>
        <taxon>Spiralia</taxon>
        <taxon>Lophotrochozoa</taxon>
        <taxon>Mollusca</taxon>
        <taxon>Bivalvia</taxon>
        <taxon>Autobranchia</taxon>
        <taxon>Heteroconchia</taxon>
        <taxon>Palaeoheterodonta</taxon>
        <taxon>Unionida</taxon>
        <taxon>Unionoidea</taxon>
        <taxon>Unionidae</taxon>
        <taxon>Ambleminae</taxon>
        <taxon>Lampsilini</taxon>
        <taxon>Potamilus</taxon>
    </lineage>
</organism>
<dbReference type="EMBL" id="JAEAOA010001383">
    <property type="protein sequence ID" value="KAK3579207.1"/>
    <property type="molecule type" value="Genomic_DNA"/>
</dbReference>
<reference evidence="1" key="1">
    <citation type="journal article" date="2021" name="Genome Biol. Evol.">
        <title>A High-Quality Reference Genome for a Parasitic Bivalve with Doubly Uniparental Inheritance (Bivalvia: Unionida).</title>
        <authorList>
            <person name="Smith C.H."/>
        </authorList>
    </citation>
    <scope>NUCLEOTIDE SEQUENCE</scope>
    <source>
        <strain evidence="1">CHS0354</strain>
    </source>
</reference>
<proteinExistence type="predicted"/>
<gene>
    <name evidence="1" type="ORF">CHS0354_022750</name>
</gene>
<reference evidence="1" key="2">
    <citation type="journal article" date="2021" name="Genome Biol. Evol.">
        <title>Developing a high-quality reference genome for a parasitic bivalve with doubly uniparental inheritance (Bivalvia: Unionida).</title>
        <authorList>
            <person name="Smith C.H."/>
        </authorList>
    </citation>
    <scope>NUCLEOTIDE SEQUENCE</scope>
    <source>
        <strain evidence="1">CHS0354</strain>
        <tissue evidence="1">Mantle</tissue>
    </source>
</reference>
<name>A0AAE0RT87_9BIVA</name>
<reference evidence="1" key="3">
    <citation type="submission" date="2023-05" db="EMBL/GenBank/DDBJ databases">
        <authorList>
            <person name="Smith C.H."/>
        </authorList>
    </citation>
    <scope>NUCLEOTIDE SEQUENCE</scope>
    <source>
        <strain evidence="1">CHS0354</strain>
        <tissue evidence="1">Mantle</tissue>
    </source>
</reference>